<sequence>MKNTKFEEFKKFRKAGFKIIECCNNLNISYSTGKRYNNMIENGIEAIDKKDIKRSTKLTIVQEEFIVNLYLNECSYFNFKHFYEYILLNKFEANISYKTLLRIFHKHKILSPKSRKNTIRLYKKLATPEQIQGEKNLRKIDEILFKNKYFKPKNNIFPKKPKIKYFGERVEADASLHPWILGNTRITLHIFVDCAYDVIVGAYFDNEESLFGYYKSMEMMLINYGIPVNLVTDNRAVFSNNRKDYETAHINFKKSCNILGIDFYTTSKPQSKGTVERMFQTLQSNLYAELRYNEITSVEEANVYLQEFLARFNSKKLSQLDNTLNKYVSQERENLKFILVR</sequence>
<dbReference type="RefSeq" id="WP_180136200.1">
    <property type="nucleotide sequence ID" value="NZ_JABMKT010000022.1"/>
</dbReference>
<accession>A0A7Z0PGH6</accession>
<evidence type="ECO:0000313" key="2">
    <source>
        <dbReference type="EMBL" id="NYV28127.1"/>
    </source>
</evidence>
<gene>
    <name evidence="2" type="ORF">HP397_04780</name>
</gene>
<feature type="domain" description="Integrase catalytic" evidence="1">
    <location>
        <begin position="157"/>
        <end position="337"/>
    </location>
</feature>
<dbReference type="PROSITE" id="PS50994">
    <property type="entry name" value="INTEGRASE"/>
    <property type="match status" value="1"/>
</dbReference>
<reference evidence="2 3" key="1">
    <citation type="submission" date="2020-05" db="EMBL/GenBank/DDBJ databases">
        <title>Streptobacillus felis strain LHL191014123.</title>
        <authorList>
            <person name="Fawzy A."/>
            <person name="Rau J."/>
            <person name="Risse K."/>
            <person name="Schauerte N."/>
            <person name="Geiger C."/>
            <person name="Blom J."/>
            <person name="Imirzalioglu C."/>
            <person name="Falgenhauer J."/>
            <person name="Bach A."/>
            <person name="Herden C."/>
            <person name="Eisenberg T."/>
        </authorList>
    </citation>
    <scope>NUCLEOTIDE SEQUENCE [LARGE SCALE GENOMIC DNA]</scope>
    <source>
        <strain evidence="2 3">LHL191014123</strain>
    </source>
</reference>
<dbReference type="GO" id="GO:0015074">
    <property type="term" value="P:DNA integration"/>
    <property type="evidence" value="ECO:0007669"/>
    <property type="project" value="InterPro"/>
</dbReference>
<dbReference type="InterPro" id="IPR012337">
    <property type="entry name" value="RNaseH-like_sf"/>
</dbReference>
<dbReference type="AlphaFoldDB" id="A0A7Z0PGH6"/>
<dbReference type="PANTHER" id="PTHR35004">
    <property type="entry name" value="TRANSPOSASE RV3428C-RELATED"/>
    <property type="match status" value="1"/>
</dbReference>
<evidence type="ECO:0000313" key="3">
    <source>
        <dbReference type="Proteomes" id="UP000526184"/>
    </source>
</evidence>
<dbReference type="Gene3D" id="3.30.420.10">
    <property type="entry name" value="Ribonuclease H-like superfamily/Ribonuclease H"/>
    <property type="match status" value="1"/>
</dbReference>
<dbReference type="EMBL" id="JABMKT010000022">
    <property type="protein sequence ID" value="NYV28127.1"/>
    <property type="molecule type" value="Genomic_DNA"/>
</dbReference>
<dbReference type="InterPro" id="IPR001584">
    <property type="entry name" value="Integrase_cat-core"/>
</dbReference>
<dbReference type="Proteomes" id="UP000526184">
    <property type="component" value="Unassembled WGS sequence"/>
</dbReference>
<dbReference type="PANTHER" id="PTHR35004:SF7">
    <property type="entry name" value="INTEGRASE PROTEIN"/>
    <property type="match status" value="1"/>
</dbReference>
<evidence type="ECO:0000259" key="1">
    <source>
        <dbReference type="PROSITE" id="PS50994"/>
    </source>
</evidence>
<dbReference type="GO" id="GO:0003676">
    <property type="term" value="F:nucleic acid binding"/>
    <property type="evidence" value="ECO:0007669"/>
    <property type="project" value="InterPro"/>
</dbReference>
<dbReference type="InterPro" id="IPR036397">
    <property type="entry name" value="RNaseH_sf"/>
</dbReference>
<keyword evidence="3" id="KW-1185">Reference proteome</keyword>
<dbReference type="SUPFAM" id="SSF53098">
    <property type="entry name" value="Ribonuclease H-like"/>
    <property type="match status" value="1"/>
</dbReference>
<comment type="caution">
    <text evidence="2">The sequence shown here is derived from an EMBL/GenBank/DDBJ whole genome shotgun (WGS) entry which is preliminary data.</text>
</comment>
<protein>
    <submittedName>
        <fullName evidence="2">DDE-type integrase/transposase/recombinase</fullName>
    </submittedName>
</protein>
<organism evidence="2 3">
    <name type="scientific">Streptobacillus felis</name>
    <dbReference type="NCBI Taxonomy" id="1384509"/>
    <lineage>
        <taxon>Bacteria</taxon>
        <taxon>Fusobacteriati</taxon>
        <taxon>Fusobacteriota</taxon>
        <taxon>Fusobacteriia</taxon>
        <taxon>Fusobacteriales</taxon>
        <taxon>Leptotrichiaceae</taxon>
        <taxon>Streptobacillus</taxon>
    </lineage>
</organism>
<proteinExistence type="predicted"/>
<name>A0A7Z0PGH6_9FUSO</name>